<sequence>MANLFKKALGLFVEFEPDGNSAPSPGSNTAAYIPQVQDAPLKATAAAMSAEDVDKFEQHFLRLFEQSNLPGPDYFEFWKMMETLESHLPEEKARMSAVFATLGVQGLTKDKLLQTAAQYKMIVEQDRQQFDKAAGDKASQEIEGRKHQLADLEKAIADNAALIQKLTQEIQAAKDNANALRTEVTEYERKIAVSRQGYQVASEAMINKIITDIQKIQTSL</sequence>
<keyword evidence="3" id="KW-1185">Reference proteome</keyword>
<feature type="coiled-coil region" evidence="1">
    <location>
        <begin position="149"/>
        <end position="190"/>
    </location>
</feature>
<evidence type="ECO:0000313" key="2">
    <source>
        <dbReference type="EMBL" id="UYQ92299.1"/>
    </source>
</evidence>
<dbReference type="EMBL" id="CP107006">
    <property type="protein sequence ID" value="UYQ92299.1"/>
    <property type="molecule type" value="Genomic_DNA"/>
</dbReference>
<keyword evidence="1" id="KW-0175">Coiled coil</keyword>
<reference evidence="2" key="1">
    <citation type="submission" date="2022-10" db="EMBL/GenBank/DDBJ databases">
        <title>Chitinophaga sp. nov., isolated from soil.</title>
        <authorList>
            <person name="Jeon C.O."/>
        </authorList>
    </citation>
    <scope>NUCLEOTIDE SEQUENCE</scope>
    <source>
        <strain evidence="2">R8</strain>
    </source>
</reference>
<evidence type="ECO:0000313" key="3">
    <source>
        <dbReference type="Proteomes" id="UP001162741"/>
    </source>
</evidence>
<protein>
    <submittedName>
        <fullName evidence="2">Uncharacterized protein</fullName>
    </submittedName>
</protein>
<proteinExistence type="predicted"/>
<gene>
    <name evidence="2" type="ORF">MKQ68_19620</name>
</gene>
<accession>A0ABY6IY51</accession>
<name>A0ABY6IY51_9BACT</name>
<evidence type="ECO:0000256" key="1">
    <source>
        <dbReference type="SAM" id="Coils"/>
    </source>
</evidence>
<organism evidence="2 3">
    <name type="scientific">Chitinophaga horti</name>
    <dbReference type="NCBI Taxonomy" id="2920382"/>
    <lineage>
        <taxon>Bacteria</taxon>
        <taxon>Pseudomonadati</taxon>
        <taxon>Bacteroidota</taxon>
        <taxon>Chitinophagia</taxon>
        <taxon>Chitinophagales</taxon>
        <taxon>Chitinophagaceae</taxon>
        <taxon>Chitinophaga</taxon>
    </lineage>
</organism>
<dbReference type="RefSeq" id="WP_244842496.1">
    <property type="nucleotide sequence ID" value="NZ_CP107006.1"/>
</dbReference>
<dbReference type="Proteomes" id="UP001162741">
    <property type="component" value="Chromosome"/>
</dbReference>